<dbReference type="GO" id="GO:0042256">
    <property type="term" value="P:cytosolic ribosome assembly"/>
    <property type="evidence" value="ECO:0000318"/>
    <property type="project" value="GO_Central"/>
</dbReference>
<dbReference type="GO" id="GO:0009507">
    <property type="term" value="C:chloroplast"/>
    <property type="evidence" value="ECO:0007669"/>
    <property type="project" value="UniProtKB-SubCell"/>
</dbReference>
<dbReference type="GO" id="GO:0003924">
    <property type="term" value="F:GTPase activity"/>
    <property type="evidence" value="ECO:0000318"/>
    <property type="project" value="GO_Central"/>
</dbReference>
<dbReference type="InterPro" id="IPR035647">
    <property type="entry name" value="EFG_III/V"/>
</dbReference>
<dbReference type="GO" id="GO:0005525">
    <property type="term" value="F:GTP binding"/>
    <property type="evidence" value="ECO:0007669"/>
    <property type="project" value="UniProtKB-KW"/>
</dbReference>
<dbReference type="Pfam" id="PF00009">
    <property type="entry name" value="GTP_EFTU"/>
    <property type="match status" value="1"/>
</dbReference>
<dbReference type="Proteomes" id="UP000001449">
    <property type="component" value="Chromosome 6"/>
</dbReference>
<evidence type="ECO:0000256" key="4">
    <source>
        <dbReference type="SAM" id="MobiDB-lite"/>
    </source>
</evidence>
<comment type="subcellular location">
    <subcellularLocation>
        <location evidence="1">Plastid</location>
        <location evidence="1">Chloroplast</location>
    </subcellularLocation>
</comment>
<dbReference type="PROSITE" id="PS51722">
    <property type="entry name" value="G_TR_2"/>
    <property type="match status" value="1"/>
</dbReference>
<dbReference type="InterPro" id="IPR000795">
    <property type="entry name" value="T_Tr_GTP-bd_dom"/>
</dbReference>
<dbReference type="GO" id="GO:0043022">
    <property type="term" value="F:ribosome binding"/>
    <property type="evidence" value="ECO:0000318"/>
    <property type="project" value="GO_Central"/>
</dbReference>
<dbReference type="InterPro" id="IPR009000">
    <property type="entry name" value="Transl_B-barrel_sf"/>
</dbReference>
<accession>B8C667</accession>
<dbReference type="InterPro" id="IPR005225">
    <property type="entry name" value="Small_GTP-bd"/>
</dbReference>
<dbReference type="EMBL" id="CM000643">
    <property type="protein sequence ID" value="EED91243.1"/>
    <property type="molecule type" value="Genomic_DNA"/>
</dbReference>
<dbReference type="eggNOG" id="KOG0467">
    <property type="taxonomic scope" value="Eukaryota"/>
</dbReference>
<dbReference type="Pfam" id="PF00679">
    <property type="entry name" value="EFG_C"/>
    <property type="match status" value="1"/>
</dbReference>
<evidence type="ECO:0000256" key="1">
    <source>
        <dbReference type="ARBA" id="ARBA00004229"/>
    </source>
</evidence>
<dbReference type="STRING" id="35128.B8C667"/>
<dbReference type="PANTHER" id="PTHR42908:SF3">
    <property type="entry name" value="ELONGATION FACTOR-LIKE GTPASE 1"/>
    <property type="match status" value="1"/>
</dbReference>
<protein>
    <recommendedName>
        <fullName evidence="5">Tr-type G domain-containing protein</fullName>
    </recommendedName>
</protein>
<dbReference type="Gene3D" id="3.30.230.10">
    <property type="match status" value="1"/>
</dbReference>
<name>B8C667_THAPS</name>
<dbReference type="PRINTS" id="PR00315">
    <property type="entry name" value="ELONGATNFCT"/>
</dbReference>
<dbReference type="HOGENOM" id="CLU_002794_3_1_1"/>
<dbReference type="InterPro" id="IPR000640">
    <property type="entry name" value="EFG_V-like"/>
</dbReference>
<dbReference type="SUPFAM" id="SSF50447">
    <property type="entry name" value="Translation proteins"/>
    <property type="match status" value="1"/>
</dbReference>
<dbReference type="RefSeq" id="XP_002291136.1">
    <property type="nucleotide sequence ID" value="XM_002291100.1"/>
</dbReference>
<feature type="domain" description="Tr-type G" evidence="5">
    <location>
        <begin position="6"/>
        <end position="252"/>
    </location>
</feature>
<dbReference type="Gene3D" id="3.40.50.300">
    <property type="entry name" value="P-loop containing nucleotide triphosphate hydrolases"/>
    <property type="match status" value="1"/>
</dbReference>
<evidence type="ECO:0000313" key="6">
    <source>
        <dbReference type="EMBL" id="EED91243.1"/>
    </source>
</evidence>
<dbReference type="FunFam" id="3.30.70.870:FF:000002">
    <property type="entry name" value="Translation elongation factor 2"/>
    <property type="match status" value="1"/>
</dbReference>
<dbReference type="SUPFAM" id="SSF52540">
    <property type="entry name" value="P-loop containing nucleoside triphosphate hydrolases"/>
    <property type="match status" value="1"/>
</dbReference>
<dbReference type="SUPFAM" id="SSF54980">
    <property type="entry name" value="EF-G C-terminal domain-like"/>
    <property type="match status" value="2"/>
</dbReference>
<dbReference type="InterPro" id="IPR014721">
    <property type="entry name" value="Ribsml_uS5_D2-typ_fold_subgr"/>
</dbReference>
<dbReference type="Gene3D" id="3.90.1430.10">
    <property type="entry name" value="Yeast translation eEF2 (G' domain)"/>
    <property type="match status" value="1"/>
</dbReference>
<dbReference type="GeneID" id="7453266"/>
<proteinExistence type="predicted"/>
<evidence type="ECO:0000313" key="7">
    <source>
        <dbReference type="Proteomes" id="UP000001449"/>
    </source>
</evidence>
<keyword evidence="7" id="KW-1185">Reference proteome</keyword>
<dbReference type="InterPro" id="IPR020568">
    <property type="entry name" value="Ribosomal_Su5_D2-typ_SF"/>
</dbReference>
<sequence length="1111" mass="121090">MLPPPESTRLVTIIAHVDHGKTTLADNLIESNGIISERLAGTLRYLDSDAEEQRRGITMRASAIGLKHTYFPPKSAAQADPKNMVIHLIDSPGHVDFSAEVTSSLLLCDSAILVVDAVEGLCARTHSLLREAYLHQLVPVLVINKVDRLCMDLGLDVSEAYVRIRELIESMNAVCASMLNSAALENEDIDAMHTVGENKGKANNVESKEDEESVWNFDPIKGNVVFASALHGWGFTIPTLARSLFKTKTIPIKPPLLRQYLFGDYKYKEETNKVLKWKQGQGSGGGEPMFAEFALAPLWEIYEGVSQAATSIGLTSELFTDGRNAYADNGTHGNSSKSNKSESVRITARTSGMERVLAAIQTGSTAPVVISPTPNNDRMIPATAEDMQQLMSRTGASSESSIVSTVLRRYRPLCDSILDAVCETGPSPTQAQLEFRTRALALQIPRSMPGSVQNEYKQIQEAIRYCATGDEVPTVAHVCKFTATNRLSVTDPDLPPLHPDADPGAANMIMGIARVLSGTLRTEDVDYYTFGPRYSWNGDYIPRQKIRCYLLMGSSFVRVNSVPAGHICAIYNLEALQLKTLTLCDRKECMPLHGFDFGLQPLVKVNVEPVSASETETLERGLLKLSLADASVEVTATAKGERILACLGEIHLERSILDLETVYCGRNIKLRISDPITSFCETTDWFENEGDFESFLDDKSPPLRQATIPPYCDEEGLGYANRGRTRTVISGRGAAIGIRTIPLPRSVYDSLKCKHIVEGSEDDLLVIGKSLRCSRCDESATAQTVFGMLLKSLDAVDANGNALLESPVLLSGASVKAVQSSNGEVYTKAPKEKTGDGYSESFPETVEGLREYQSTQQHIRGGLVGEGTETGNNDVADSMALEKWRQDMRGSALAGFQLAMRAGPLCEEPVRGVAVVLESVEIAVTEESCGSYKAAKDLTGGMVVAALRSGIRCALLTRPARLVEGHLRLTLHSSLAGLGPLHAVLSKRRGKVVTDAMVDGTDLIRITATIPQAESFGLAPELLKKSSGEVTAPELVFSHWEVLNEDPFWIPTTEEEREDYGEILMSGDLSTGLDNNALKYIRMVRSRKGLLVDASKLIVAAEKQRTLSRKK</sequence>
<dbReference type="GO" id="GO:0005829">
    <property type="term" value="C:cytosol"/>
    <property type="evidence" value="ECO:0000318"/>
    <property type="project" value="GO_Central"/>
</dbReference>
<dbReference type="OMA" id="SKKKCAM"/>
<dbReference type="SUPFAM" id="SSF54211">
    <property type="entry name" value="Ribosomal protein S5 domain 2-like"/>
    <property type="match status" value="1"/>
</dbReference>
<feature type="region of interest" description="Disordered" evidence="4">
    <location>
        <begin position="325"/>
        <end position="344"/>
    </location>
</feature>
<dbReference type="InterPro" id="IPR027417">
    <property type="entry name" value="P-loop_NTPase"/>
</dbReference>
<dbReference type="GO" id="GO:1990904">
    <property type="term" value="C:ribonucleoprotein complex"/>
    <property type="evidence" value="ECO:0000318"/>
    <property type="project" value="GO_Central"/>
</dbReference>
<dbReference type="PANTHER" id="PTHR42908">
    <property type="entry name" value="TRANSLATION ELONGATION FACTOR-RELATED"/>
    <property type="match status" value="1"/>
</dbReference>
<dbReference type="Gene3D" id="2.40.30.10">
    <property type="entry name" value="Translation factors"/>
    <property type="match status" value="1"/>
</dbReference>
<dbReference type="KEGG" id="tps:THAPSDRAFT_23179"/>
<dbReference type="SMART" id="SM00838">
    <property type="entry name" value="EFG_C"/>
    <property type="match status" value="1"/>
</dbReference>
<evidence type="ECO:0000259" key="5">
    <source>
        <dbReference type="PROSITE" id="PS51722"/>
    </source>
</evidence>
<reference evidence="6 7" key="1">
    <citation type="journal article" date="2004" name="Science">
        <title>The genome of the diatom Thalassiosira pseudonana: ecology, evolution, and metabolism.</title>
        <authorList>
            <person name="Armbrust E.V."/>
            <person name="Berges J.A."/>
            <person name="Bowler C."/>
            <person name="Green B.R."/>
            <person name="Martinez D."/>
            <person name="Putnam N.H."/>
            <person name="Zhou S."/>
            <person name="Allen A.E."/>
            <person name="Apt K.E."/>
            <person name="Bechner M."/>
            <person name="Brzezinski M.A."/>
            <person name="Chaal B.K."/>
            <person name="Chiovitti A."/>
            <person name="Davis A.K."/>
            <person name="Demarest M.S."/>
            <person name="Detter J.C."/>
            <person name="Glavina T."/>
            <person name="Goodstein D."/>
            <person name="Hadi M.Z."/>
            <person name="Hellsten U."/>
            <person name="Hildebrand M."/>
            <person name="Jenkins B.D."/>
            <person name="Jurka J."/>
            <person name="Kapitonov V.V."/>
            <person name="Kroger N."/>
            <person name="Lau W.W."/>
            <person name="Lane T.W."/>
            <person name="Larimer F.W."/>
            <person name="Lippmeier J.C."/>
            <person name="Lucas S."/>
            <person name="Medina M."/>
            <person name="Montsant A."/>
            <person name="Obornik M."/>
            <person name="Parker M.S."/>
            <person name="Palenik B."/>
            <person name="Pazour G.J."/>
            <person name="Richardson P.M."/>
            <person name="Rynearson T.A."/>
            <person name="Saito M.A."/>
            <person name="Schwartz D.C."/>
            <person name="Thamatrakoln K."/>
            <person name="Valentin K."/>
            <person name="Vardi A."/>
            <person name="Wilkerson F.P."/>
            <person name="Rokhsar D.S."/>
        </authorList>
    </citation>
    <scope>NUCLEOTIDE SEQUENCE [LARGE SCALE GENOMIC DNA]</scope>
    <source>
        <strain evidence="6 7">CCMP1335</strain>
    </source>
</reference>
<evidence type="ECO:0000256" key="3">
    <source>
        <dbReference type="ARBA" id="ARBA00023134"/>
    </source>
</evidence>
<dbReference type="AlphaFoldDB" id="B8C667"/>
<dbReference type="NCBIfam" id="TIGR00231">
    <property type="entry name" value="small_GTP"/>
    <property type="match status" value="1"/>
</dbReference>
<organism evidence="6 7">
    <name type="scientific">Thalassiosira pseudonana</name>
    <name type="common">Marine diatom</name>
    <name type="synonym">Cyclotella nana</name>
    <dbReference type="NCBI Taxonomy" id="35128"/>
    <lineage>
        <taxon>Eukaryota</taxon>
        <taxon>Sar</taxon>
        <taxon>Stramenopiles</taxon>
        <taxon>Ochrophyta</taxon>
        <taxon>Bacillariophyta</taxon>
        <taxon>Coscinodiscophyceae</taxon>
        <taxon>Thalassiosirophycidae</taxon>
        <taxon>Thalassiosirales</taxon>
        <taxon>Thalassiosiraceae</taxon>
        <taxon>Thalassiosira</taxon>
    </lineage>
</organism>
<keyword evidence="3" id="KW-0342">GTP-binding</keyword>
<dbReference type="Gene3D" id="3.30.70.870">
    <property type="entry name" value="Elongation Factor G (Translational Gtpase), domain 3"/>
    <property type="match status" value="1"/>
</dbReference>
<dbReference type="Gene3D" id="3.30.70.240">
    <property type="match status" value="1"/>
</dbReference>
<keyword evidence="2" id="KW-0547">Nucleotide-binding</keyword>
<reference evidence="6 7" key="2">
    <citation type="journal article" date="2008" name="Nature">
        <title>The Phaeodactylum genome reveals the evolutionary history of diatom genomes.</title>
        <authorList>
            <person name="Bowler C."/>
            <person name="Allen A.E."/>
            <person name="Badger J.H."/>
            <person name="Grimwood J."/>
            <person name="Jabbari K."/>
            <person name="Kuo A."/>
            <person name="Maheswari U."/>
            <person name="Martens C."/>
            <person name="Maumus F."/>
            <person name="Otillar R.P."/>
            <person name="Rayko E."/>
            <person name="Salamov A."/>
            <person name="Vandepoele K."/>
            <person name="Beszteri B."/>
            <person name="Gruber A."/>
            <person name="Heijde M."/>
            <person name="Katinka M."/>
            <person name="Mock T."/>
            <person name="Valentin K."/>
            <person name="Verret F."/>
            <person name="Berges J.A."/>
            <person name="Brownlee C."/>
            <person name="Cadoret J.P."/>
            <person name="Chiovitti A."/>
            <person name="Choi C.J."/>
            <person name="Coesel S."/>
            <person name="De Martino A."/>
            <person name="Detter J.C."/>
            <person name="Durkin C."/>
            <person name="Falciatore A."/>
            <person name="Fournet J."/>
            <person name="Haruta M."/>
            <person name="Huysman M.J."/>
            <person name="Jenkins B.D."/>
            <person name="Jiroutova K."/>
            <person name="Jorgensen R.E."/>
            <person name="Joubert Y."/>
            <person name="Kaplan A."/>
            <person name="Kroger N."/>
            <person name="Kroth P.G."/>
            <person name="La Roche J."/>
            <person name="Lindquist E."/>
            <person name="Lommer M."/>
            <person name="Martin-Jezequel V."/>
            <person name="Lopez P.J."/>
            <person name="Lucas S."/>
            <person name="Mangogna M."/>
            <person name="McGinnis K."/>
            <person name="Medlin L.K."/>
            <person name="Montsant A."/>
            <person name="Oudot-Le Secq M.P."/>
            <person name="Napoli C."/>
            <person name="Obornik M."/>
            <person name="Parker M.S."/>
            <person name="Petit J.L."/>
            <person name="Porcel B.M."/>
            <person name="Poulsen N."/>
            <person name="Robison M."/>
            <person name="Rychlewski L."/>
            <person name="Rynearson T.A."/>
            <person name="Schmutz J."/>
            <person name="Shapiro H."/>
            <person name="Siaut M."/>
            <person name="Stanley M."/>
            <person name="Sussman M.R."/>
            <person name="Taylor A.R."/>
            <person name="Vardi A."/>
            <person name="von Dassow P."/>
            <person name="Vyverman W."/>
            <person name="Willis A."/>
            <person name="Wyrwicz L.S."/>
            <person name="Rokhsar D.S."/>
            <person name="Weissenbach J."/>
            <person name="Armbrust E.V."/>
            <person name="Green B.R."/>
            <person name="Van de Peer Y."/>
            <person name="Grigoriev I.V."/>
        </authorList>
    </citation>
    <scope>NUCLEOTIDE SEQUENCE [LARGE SCALE GENOMIC DNA]</scope>
    <source>
        <strain evidence="6 7">CCMP1335</strain>
    </source>
</reference>
<dbReference type="PaxDb" id="35128-Thaps23179"/>
<evidence type="ECO:0000256" key="2">
    <source>
        <dbReference type="ARBA" id="ARBA00022741"/>
    </source>
</evidence>
<dbReference type="InParanoid" id="B8C667"/>
<gene>
    <name evidence="6" type="ORF">THAPSDRAFT_23179</name>
</gene>